<dbReference type="AlphaFoldDB" id="A0A7Y0L9I2"/>
<dbReference type="Gene3D" id="3.30.470.20">
    <property type="entry name" value="ATP-grasp fold, B domain"/>
    <property type="match status" value="1"/>
</dbReference>
<sequence>MKRCAILSMDSLEEFEAYDDLLEQPLADLGWQMSFVSWRDKNVNWDDFNAVIIRSPWDYQDDAEAFLSVLEDIESSSAHLENSLDIVKWNIDKEYLKELADKAVNIVPTLWRESFNVDELSGFFEHFSQQQIVLKPRISANADNTFWLTKDNVKGMTAQLAKAFESRNFMVQPFMQSVIDEGEFSLFYFDGRYSHAILKTPKQDDFRVQEEHGGRLKTVEPEPELIRQAEIALRAIDSMPLYARVDFVRHGSSFALMEAELIEPSLYFNMDAASPKRFAQAFAAKMQKLAI</sequence>
<dbReference type="PANTHER" id="PTHR39217">
    <property type="match status" value="1"/>
</dbReference>
<dbReference type="InterPro" id="IPR004218">
    <property type="entry name" value="GSHS_ATP-bd"/>
</dbReference>
<dbReference type="RefSeq" id="WP_169073428.1">
    <property type="nucleotide sequence ID" value="NZ_JABBXH010000001.1"/>
</dbReference>
<name>A0A7Y0L9I2_9GAMM</name>
<evidence type="ECO:0000313" key="3">
    <source>
        <dbReference type="Proteomes" id="UP000568664"/>
    </source>
</evidence>
<reference evidence="2 3" key="1">
    <citation type="submission" date="2020-04" db="EMBL/GenBank/DDBJ databases">
        <title>Thalassotalea sp. M1531, isolated from the surface of marine red alga.</title>
        <authorList>
            <person name="Pang L."/>
            <person name="Lu D.-C."/>
        </authorList>
    </citation>
    <scope>NUCLEOTIDE SEQUENCE [LARGE SCALE GENOMIC DNA]</scope>
    <source>
        <strain evidence="2 3">M1531</strain>
    </source>
</reference>
<organism evidence="2 3">
    <name type="scientific">Thalassotalea algicola</name>
    <dbReference type="NCBI Taxonomy" id="2716224"/>
    <lineage>
        <taxon>Bacteria</taxon>
        <taxon>Pseudomonadati</taxon>
        <taxon>Pseudomonadota</taxon>
        <taxon>Gammaproteobacteria</taxon>
        <taxon>Alteromonadales</taxon>
        <taxon>Colwelliaceae</taxon>
        <taxon>Thalassotalea</taxon>
    </lineage>
</organism>
<dbReference type="GO" id="GO:0004363">
    <property type="term" value="F:glutathione synthase activity"/>
    <property type="evidence" value="ECO:0007669"/>
    <property type="project" value="InterPro"/>
</dbReference>
<evidence type="ECO:0000313" key="2">
    <source>
        <dbReference type="EMBL" id="NMP30083.1"/>
    </source>
</evidence>
<dbReference type="Proteomes" id="UP000568664">
    <property type="component" value="Unassembled WGS sequence"/>
</dbReference>
<dbReference type="PANTHER" id="PTHR39217:SF1">
    <property type="entry name" value="GLUTATHIONE SYNTHETASE"/>
    <property type="match status" value="1"/>
</dbReference>
<dbReference type="Pfam" id="PF02955">
    <property type="entry name" value="GSH-S_ATP"/>
    <property type="match status" value="1"/>
</dbReference>
<dbReference type="GO" id="GO:0005524">
    <property type="term" value="F:ATP binding"/>
    <property type="evidence" value="ECO:0007669"/>
    <property type="project" value="InterPro"/>
</dbReference>
<evidence type="ECO:0000259" key="1">
    <source>
        <dbReference type="Pfam" id="PF02955"/>
    </source>
</evidence>
<comment type="caution">
    <text evidence="2">The sequence shown here is derived from an EMBL/GenBank/DDBJ whole genome shotgun (WGS) entry which is preliminary data.</text>
</comment>
<accession>A0A7Y0L9I2</accession>
<keyword evidence="3" id="KW-1185">Reference proteome</keyword>
<feature type="domain" description="Prokaryotic glutathione synthetase ATP-binding" evidence="1">
    <location>
        <begin position="116"/>
        <end position="220"/>
    </location>
</feature>
<dbReference type="SUPFAM" id="SSF56059">
    <property type="entry name" value="Glutathione synthetase ATP-binding domain-like"/>
    <property type="match status" value="1"/>
</dbReference>
<protein>
    <recommendedName>
        <fullName evidence="1">Prokaryotic glutathione synthetase ATP-binding domain-containing protein</fullName>
    </recommendedName>
</protein>
<proteinExistence type="predicted"/>
<dbReference type="EMBL" id="JABBXH010000001">
    <property type="protein sequence ID" value="NMP30083.1"/>
    <property type="molecule type" value="Genomic_DNA"/>
</dbReference>
<gene>
    <name evidence="2" type="ORF">HII17_00790</name>
</gene>
<dbReference type="InterPro" id="IPR053191">
    <property type="entry name" value="DcsG_Biosynth_Enzyme"/>
</dbReference>